<evidence type="ECO:0000313" key="3">
    <source>
        <dbReference type="Proteomes" id="UP001431963"/>
    </source>
</evidence>
<feature type="transmembrane region" description="Helical" evidence="1">
    <location>
        <begin position="260"/>
        <end position="278"/>
    </location>
</feature>
<feature type="transmembrane region" description="Helical" evidence="1">
    <location>
        <begin position="349"/>
        <end position="375"/>
    </location>
</feature>
<feature type="transmembrane region" description="Helical" evidence="1">
    <location>
        <begin position="69"/>
        <end position="86"/>
    </location>
</feature>
<sequence>MAVMWRRLSVEQALIWSILGGYLLLPPLPVGFNLPVVPDLNKNSIPALTALAIMLFSRREKLNVLPDSLIGRGLILIFVMSPFATVLTNGEELPKGANDTIQGMRIYDSVAAVTNQMIDVLPFFLARHYLAGPEAMRLLVAALVLAGLGYSVPMLLETQIAPVINIWVYGFFQHDFFQMIRAGGYRPIVFLPHGLWVAFFALMAAMAALVTFRVGPAPERPKQALILVYLLMVLVACKSAGPMIFALALTPLILFAPRRVQILVAAGLAVIVMTYPLLRGAHLIPVDRIIATAFQFSPDRAWSFQFRVMNEERLLDWAQLKPFFGWGGYGRNLLYDPESGITLTIVDGAWILVLGVYGWAGYIAQFGLLVLPLVLMGREMLAPQREAPSPFLAAICLILAANLLDLLPNGTLVPLTWLMAGAVLGQAERMRRMRVLQRATDLQATLHPRNRKTVI</sequence>
<evidence type="ECO:0000256" key="1">
    <source>
        <dbReference type="SAM" id="Phobius"/>
    </source>
</evidence>
<accession>A0ABU8BSW3</accession>
<evidence type="ECO:0000313" key="2">
    <source>
        <dbReference type="EMBL" id="MEH7827776.1"/>
    </source>
</evidence>
<dbReference type="Proteomes" id="UP001431963">
    <property type="component" value="Unassembled WGS sequence"/>
</dbReference>
<dbReference type="EMBL" id="JBALHR010000003">
    <property type="protein sequence ID" value="MEH7827776.1"/>
    <property type="molecule type" value="Genomic_DNA"/>
</dbReference>
<keyword evidence="1" id="KW-0812">Transmembrane</keyword>
<feature type="transmembrane region" description="Helical" evidence="1">
    <location>
        <begin position="387"/>
        <end position="404"/>
    </location>
</feature>
<name>A0ABU8BSW3_9RHOB</name>
<organism evidence="2 3">
    <name type="scientific">Gemmobacter denitrificans</name>
    <dbReference type="NCBI Taxonomy" id="3123040"/>
    <lineage>
        <taxon>Bacteria</taxon>
        <taxon>Pseudomonadati</taxon>
        <taxon>Pseudomonadota</taxon>
        <taxon>Alphaproteobacteria</taxon>
        <taxon>Rhodobacterales</taxon>
        <taxon>Paracoccaceae</taxon>
        <taxon>Gemmobacter</taxon>
    </lineage>
</organism>
<feature type="transmembrane region" description="Helical" evidence="1">
    <location>
        <begin position="224"/>
        <end position="248"/>
    </location>
</feature>
<keyword evidence="1" id="KW-0472">Membrane</keyword>
<evidence type="ECO:0008006" key="4">
    <source>
        <dbReference type="Google" id="ProtNLM"/>
    </source>
</evidence>
<feature type="transmembrane region" description="Helical" evidence="1">
    <location>
        <begin position="12"/>
        <end position="34"/>
    </location>
</feature>
<keyword evidence="1" id="KW-1133">Transmembrane helix</keyword>
<proteinExistence type="predicted"/>
<comment type="caution">
    <text evidence="2">The sequence shown here is derived from an EMBL/GenBank/DDBJ whole genome shotgun (WGS) entry which is preliminary data.</text>
</comment>
<keyword evidence="3" id="KW-1185">Reference proteome</keyword>
<gene>
    <name evidence="2" type="ORF">V6590_06425</name>
</gene>
<dbReference type="RefSeq" id="WP_335421088.1">
    <property type="nucleotide sequence ID" value="NZ_JBALHR010000003.1"/>
</dbReference>
<reference evidence="2" key="1">
    <citation type="submission" date="2024-02" db="EMBL/GenBank/DDBJ databases">
        <title>Genome sequences of strain Gemmobacter sp. JM10B15.</title>
        <authorList>
            <person name="Zhang M."/>
        </authorList>
    </citation>
    <scope>NUCLEOTIDE SEQUENCE</scope>
    <source>
        <strain evidence="2">JM10B15</strain>
    </source>
</reference>
<feature type="transmembrane region" description="Helical" evidence="1">
    <location>
        <begin position="138"/>
        <end position="154"/>
    </location>
</feature>
<feature type="transmembrane region" description="Helical" evidence="1">
    <location>
        <begin position="189"/>
        <end position="212"/>
    </location>
</feature>
<protein>
    <recommendedName>
        <fullName evidence="4">O-antigen ligase-like membrane protein</fullName>
    </recommendedName>
</protein>